<name>A0A1I3D1Y2_SELRU</name>
<reference evidence="1 2" key="1">
    <citation type="submission" date="2016-10" db="EMBL/GenBank/DDBJ databases">
        <authorList>
            <person name="de Groot N.N."/>
        </authorList>
    </citation>
    <scope>NUCLEOTIDE SEQUENCE [LARGE SCALE GENOMIC DNA]</scope>
    <source>
        <strain evidence="1 2">Z108</strain>
    </source>
</reference>
<proteinExistence type="predicted"/>
<gene>
    <name evidence="1" type="ORF">SAMN04487861_10547</name>
</gene>
<sequence length="124" mass="14490">MKNIKSLEMLVEKTIVKLNNKYSKDELRRGVLGLIYLRYCKADNILKFNRDEVYKLTLLVGGVKAYVDIRKEREGDIVEMMGECEDIIEELNIEISETEKVELKNTVVDELKTVMDQSQVNREM</sequence>
<evidence type="ECO:0000313" key="2">
    <source>
        <dbReference type="Proteomes" id="UP000183639"/>
    </source>
</evidence>
<organism evidence="1 2">
    <name type="scientific">Selenomonas ruminantium</name>
    <dbReference type="NCBI Taxonomy" id="971"/>
    <lineage>
        <taxon>Bacteria</taxon>
        <taxon>Bacillati</taxon>
        <taxon>Bacillota</taxon>
        <taxon>Negativicutes</taxon>
        <taxon>Selenomonadales</taxon>
        <taxon>Selenomonadaceae</taxon>
        <taxon>Selenomonas</taxon>
    </lineage>
</organism>
<accession>A0A1I3D1Y2</accession>
<dbReference type="AlphaFoldDB" id="A0A1I3D1Y2"/>
<dbReference type="RefSeq" id="WP_075442496.1">
    <property type="nucleotide sequence ID" value="NZ_FOQK01000005.1"/>
</dbReference>
<dbReference type="EMBL" id="FOQK01000005">
    <property type="protein sequence ID" value="SFH80707.1"/>
    <property type="molecule type" value="Genomic_DNA"/>
</dbReference>
<evidence type="ECO:0000313" key="1">
    <source>
        <dbReference type="EMBL" id="SFH80707.1"/>
    </source>
</evidence>
<dbReference type="Proteomes" id="UP000183639">
    <property type="component" value="Unassembled WGS sequence"/>
</dbReference>
<protein>
    <submittedName>
        <fullName evidence="1">Uncharacterized protein</fullName>
    </submittedName>
</protein>